<comment type="similarity">
    <text evidence="1">Belongs to the 'phage' integrase family.</text>
</comment>
<organism evidence="8 9">
    <name type="scientific">Pseudomonas syringae pv. actinidiae</name>
    <dbReference type="NCBI Taxonomy" id="103796"/>
    <lineage>
        <taxon>Bacteria</taxon>
        <taxon>Pseudomonadati</taxon>
        <taxon>Pseudomonadota</taxon>
        <taxon>Gammaproteobacteria</taxon>
        <taxon>Pseudomonadales</taxon>
        <taxon>Pseudomonadaceae</taxon>
        <taxon>Pseudomonas</taxon>
        <taxon>Pseudomonas syringae</taxon>
    </lineage>
</organism>
<keyword evidence="4" id="KW-0233">DNA recombination</keyword>
<evidence type="ECO:0000259" key="7">
    <source>
        <dbReference type="PROSITE" id="PS51900"/>
    </source>
</evidence>
<evidence type="ECO:0000256" key="5">
    <source>
        <dbReference type="PROSITE-ProRule" id="PRU01248"/>
    </source>
</evidence>
<sequence length="353" mass="39876">MECFWATLILSPFWGIAMASTASYEHVLHRYPSVQEWLALLGNLGRAPATLDAYGRGLAHYLLHCEASGLEVESITFEQVTLYIRRLLPGQENAVANSTLHQRLTAIRLWYDHMVFQGRCVQNPVPRGQHGRLCHIPGHSCFVRGLVPRLIKLPDIPTDEQWRYFLSIAARSSIRDRLMLSLAYCGALRRAELVGLKIEDLDLAHRLISVRAETTKGRRSRVVCYSPDIAPILGTHLHALRLAGWSKGALFRSESDRNRGSALSRWTWSKTVERWATDSNLSCLSTHTFRHLRLTHLARAGWKLHELTAYAGHRDPKTTLIYVHLSGADLTAKMAHSVGSLDARLFAELFKSE</sequence>
<evidence type="ECO:0000256" key="1">
    <source>
        <dbReference type="ARBA" id="ARBA00008857"/>
    </source>
</evidence>
<dbReference type="SUPFAM" id="SSF47823">
    <property type="entry name" value="lambda integrase-like, N-terminal domain"/>
    <property type="match status" value="1"/>
</dbReference>
<dbReference type="InterPro" id="IPR044068">
    <property type="entry name" value="CB"/>
</dbReference>
<feature type="domain" description="Core-binding (CB)" evidence="7">
    <location>
        <begin position="32"/>
        <end position="115"/>
    </location>
</feature>
<dbReference type="GO" id="GO:0015074">
    <property type="term" value="P:DNA integration"/>
    <property type="evidence" value="ECO:0007669"/>
    <property type="project" value="UniProtKB-KW"/>
</dbReference>
<dbReference type="Gene3D" id="1.10.443.10">
    <property type="entry name" value="Intergrase catalytic core"/>
    <property type="match status" value="1"/>
</dbReference>
<feature type="domain" description="Tyr recombinase" evidence="6">
    <location>
        <begin position="152"/>
        <end position="335"/>
    </location>
</feature>
<gene>
    <name evidence="8" type="ORF">KPSA3_06042</name>
</gene>
<proteinExistence type="inferred from homology"/>
<evidence type="ECO:0000256" key="4">
    <source>
        <dbReference type="ARBA" id="ARBA00023172"/>
    </source>
</evidence>
<dbReference type="AlphaFoldDB" id="A0AAN4Q9J9"/>
<keyword evidence="3 5" id="KW-0238">DNA-binding</keyword>
<evidence type="ECO:0000256" key="3">
    <source>
        <dbReference type="ARBA" id="ARBA00023125"/>
    </source>
</evidence>
<dbReference type="SUPFAM" id="SSF56349">
    <property type="entry name" value="DNA breaking-rejoining enzymes"/>
    <property type="match status" value="1"/>
</dbReference>
<accession>A0AAN4Q9J9</accession>
<comment type="caution">
    <text evidence="8">The sequence shown here is derived from an EMBL/GenBank/DDBJ whole genome shotgun (WGS) entry which is preliminary data.</text>
</comment>
<dbReference type="Gene3D" id="1.10.150.130">
    <property type="match status" value="1"/>
</dbReference>
<evidence type="ECO:0000313" key="8">
    <source>
        <dbReference type="EMBL" id="GBH20019.1"/>
    </source>
</evidence>
<name>A0AAN4Q9J9_PSESF</name>
<evidence type="ECO:0000259" key="6">
    <source>
        <dbReference type="PROSITE" id="PS51898"/>
    </source>
</evidence>
<keyword evidence="2" id="KW-0229">DNA integration</keyword>
<dbReference type="Pfam" id="PF00589">
    <property type="entry name" value="Phage_integrase"/>
    <property type="match status" value="1"/>
</dbReference>
<dbReference type="PANTHER" id="PTHR30349">
    <property type="entry name" value="PHAGE INTEGRASE-RELATED"/>
    <property type="match status" value="1"/>
</dbReference>
<dbReference type="InterPro" id="IPR010998">
    <property type="entry name" value="Integrase_recombinase_N"/>
</dbReference>
<dbReference type="Proteomes" id="UP000248291">
    <property type="component" value="Unassembled WGS sequence"/>
</dbReference>
<dbReference type="EMBL" id="BGKA01000243">
    <property type="protein sequence ID" value="GBH20019.1"/>
    <property type="molecule type" value="Genomic_DNA"/>
</dbReference>
<dbReference type="InterPro" id="IPR050090">
    <property type="entry name" value="Tyrosine_recombinase_XerCD"/>
</dbReference>
<protein>
    <submittedName>
        <fullName evidence="8">Site-specific recombinase XerD</fullName>
    </submittedName>
</protein>
<dbReference type="GO" id="GO:0003677">
    <property type="term" value="F:DNA binding"/>
    <property type="evidence" value="ECO:0007669"/>
    <property type="project" value="UniProtKB-UniRule"/>
</dbReference>
<evidence type="ECO:0000256" key="2">
    <source>
        <dbReference type="ARBA" id="ARBA00022908"/>
    </source>
</evidence>
<dbReference type="PROSITE" id="PS51900">
    <property type="entry name" value="CB"/>
    <property type="match status" value="1"/>
</dbReference>
<dbReference type="PANTHER" id="PTHR30349:SF41">
    <property type="entry name" value="INTEGRASE_RECOMBINASE PROTEIN MJ0367-RELATED"/>
    <property type="match status" value="1"/>
</dbReference>
<dbReference type="InterPro" id="IPR013762">
    <property type="entry name" value="Integrase-like_cat_sf"/>
</dbReference>
<dbReference type="PROSITE" id="PS51898">
    <property type="entry name" value="TYR_RECOMBINASE"/>
    <property type="match status" value="1"/>
</dbReference>
<dbReference type="GO" id="GO:0006310">
    <property type="term" value="P:DNA recombination"/>
    <property type="evidence" value="ECO:0007669"/>
    <property type="project" value="UniProtKB-KW"/>
</dbReference>
<dbReference type="InterPro" id="IPR011010">
    <property type="entry name" value="DNA_brk_join_enz"/>
</dbReference>
<dbReference type="InterPro" id="IPR002104">
    <property type="entry name" value="Integrase_catalytic"/>
</dbReference>
<dbReference type="CDD" id="cd00397">
    <property type="entry name" value="DNA_BRE_C"/>
    <property type="match status" value="1"/>
</dbReference>
<reference evidence="8 9" key="1">
    <citation type="submission" date="2018-04" db="EMBL/GenBank/DDBJ databases">
        <title>Draft genome sequence of Pseudomonas syringae pv. actinidiae biovar 3 strains isolated from kiwifruit in Kagawa prefecture.</title>
        <authorList>
            <person name="Tabuchi M."/>
            <person name="Saito M."/>
            <person name="Fujiwara S."/>
            <person name="Sasa N."/>
            <person name="Akimitsu K."/>
            <person name="Gomi K."/>
            <person name="Konishi-Sugita S."/>
            <person name="Hamano K."/>
            <person name="Kataoka I."/>
        </authorList>
    </citation>
    <scope>NUCLEOTIDE SEQUENCE [LARGE SCALE GENOMIC DNA]</scope>
    <source>
        <strain evidence="8 9">MAFF212211</strain>
    </source>
</reference>
<evidence type="ECO:0000313" key="9">
    <source>
        <dbReference type="Proteomes" id="UP000248291"/>
    </source>
</evidence>